<comment type="pathway">
    <text evidence="2 6">Cofactor biosynthesis; molybdopterin biosynthesis.</text>
</comment>
<dbReference type="EC" id="2.10.1.1" evidence="6"/>
<keyword evidence="6" id="KW-0500">Molybdenum</keyword>
<sequence>MISVEEARERIAALLSPLEAEQVPLAEAGGRVLAAPVRAARTQPPFRTSIMDGYAMRSADARPGHTLPVVGEAAAGRAFDGSVPAGCAIRIFTGAPVPDPLDRVVIQEDVRRDGDRITLNNRIEAAAFIRPVGADFETGMELGAPRRLGPADIALIAAMGVATLPCIRQPRIALIATGDELVMPGAEVGPDQIVASNSFGLKAMLEASGARCRLLPIARDTVADLQAVLRLAEGSDLIVTIGGASVGDHDLVQTAAEGAGLSLDFYKIAMRPGKPLMAGRLGDATLIGLPGNPVSAMVCGQVFLRPMLDVLAGLGLQPMDTRTATLTRPMGPNGPRAHFMRATVERRADGLHATPAERQDSALLSVLSASNALLIRPPHDPARASGDPVEVMQL</sequence>
<evidence type="ECO:0000313" key="9">
    <source>
        <dbReference type="Proteomes" id="UP000436016"/>
    </source>
</evidence>
<dbReference type="InterPro" id="IPR036135">
    <property type="entry name" value="MoeA_linker/N_sf"/>
</dbReference>
<dbReference type="EMBL" id="WUWG01000003">
    <property type="protein sequence ID" value="MXU65819.1"/>
    <property type="molecule type" value="Genomic_DNA"/>
</dbReference>
<comment type="caution">
    <text evidence="8">The sequence shown here is derived from an EMBL/GenBank/DDBJ whole genome shotgun (WGS) entry which is preliminary data.</text>
</comment>
<keyword evidence="9" id="KW-1185">Reference proteome</keyword>
<dbReference type="GO" id="GO:0046872">
    <property type="term" value="F:metal ion binding"/>
    <property type="evidence" value="ECO:0007669"/>
    <property type="project" value="UniProtKB-UniRule"/>
</dbReference>
<gene>
    <name evidence="8" type="ORF">GSH16_10190</name>
</gene>
<comment type="catalytic activity">
    <reaction evidence="5">
        <text>adenylyl-molybdopterin + molybdate = Mo-molybdopterin + AMP + H(+)</text>
        <dbReference type="Rhea" id="RHEA:35047"/>
        <dbReference type="ChEBI" id="CHEBI:15378"/>
        <dbReference type="ChEBI" id="CHEBI:36264"/>
        <dbReference type="ChEBI" id="CHEBI:62727"/>
        <dbReference type="ChEBI" id="CHEBI:71302"/>
        <dbReference type="ChEBI" id="CHEBI:456215"/>
        <dbReference type="EC" id="2.10.1.1"/>
    </reaction>
</comment>
<dbReference type="PANTHER" id="PTHR10192:SF5">
    <property type="entry name" value="GEPHYRIN"/>
    <property type="match status" value="1"/>
</dbReference>
<dbReference type="InterPro" id="IPR005110">
    <property type="entry name" value="MoeA_linker/N"/>
</dbReference>
<evidence type="ECO:0000313" key="8">
    <source>
        <dbReference type="EMBL" id="MXU65819.1"/>
    </source>
</evidence>
<dbReference type="Gene3D" id="3.40.980.10">
    <property type="entry name" value="MoaB/Mog-like domain"/>
    <property type="match status" value="1"/>
</dbReference>
<dbReference type="InterPro" id="IPR038987">
    <property type="entry name" value="MoeA-like"/>
</dbReference>
<comment type="function">
    <text evidence="1 6">Catalyzes the insertion of molybdate into adenylated molybdopterin with the concomitant release of AMP.</text>
</comment>
<evidence type="ECO:0000256" key="6">
    <source>
        <dbReference type="RuleBase" id="RU365090"/>
    </source>
</evidence>
<dbReference type="UniPathway" id="UPA00344"/>
<dbReference type="CDD" id="cd00887">
    <property type="entry name" value="MoeA"/>
    <property type="match status" value="1"/>
</dbReference>
<dbReference type="SUPFAM" id="SSF63867">
    <property type="entry name" value="MoeA C-terminal domain-like"/>
    <property type="match status" value="1"/>
</dbReference>
<dbReference type="Gene3D" id="3.90.105.10">
    <property type="entry name" value="Molybdopterin biosynthesis moea protein, domain 2"/>
    <property type="match status" value="1"/>
</dbReference>
<dbReference type="SMART" id="SM00852">
    <property type="entry name" value="MoCF_biosynth"/>
    <property type="match status" value="1"/>
</dbReference>
<dbReference type="AlphaFoldDB" id="A0A6B0TSR7"/>
<name>A0A6B0TSR7_9RHOB</name>
<dbReference type="PANTHER" id="PTHR10192">
    <property type="entry name" value="MOLYBDOPTERIN BIOSYNTHESIS PROTEIN"/>
    <property type="match status" value="1"/>
</dbReference>
<feature type="domain" description="MoaB/Mog" evidence="7">
    <location>
        <begin position="173"/>
        <end position="310"/>
    </location>
</feature>
<dbReference type="InterPro" id="IPR036688">
    <property type="entry name" value="MoeA_C_domain_IV_sf"/>
</dbReference>
<dbReference type="GO" id="GO:0061599">
    <property type="term" value="F:molybdopterin molybdotransferase activity"/>
    <property type="evidence" value="ECO:0007669"/>
    <property type="project" value="UniProtKB-UniRule"/>
</dbReference>
<dbReference type="InterPro" id="IPR005111">
    <property type="entry name" value="MoeA_C_domain_IV"/>
</dbReference>
<keyword evidence="6" id="KW-0460">Magnesium</keyword>
<keyword evidence="6" id="KW-0479">Metal-binding</keyword>
<evidence type="ECO:0000256" key="1">
    <source>
        <dbReference type="ARBA" id="ARBA00002901"/>
    </source>
</evidence>
<dbReference type="InterPro" id="IPR036425">
    <property type="entry name" value="MoaB/Mog-like_dom_sf"/>
</dbReference>
<dbReference type="Proteomes" id="UP000436016">
    <property type="component" value="Unassembled WGS sequence"/>
</dbReference>
<dbReference type="InterPro" id="IPR001453">
    <property type="entry name" value="MoaB/Mog_dom"/>
</dbReference>
<dbReference type="Pfam" id="PF03453">
    <property type="entry name" value="MoeA_N"/>
    <property type="match status" value="1"/>
</dbReference>
<keyword evidence="6 8" id="KW-0808">Transferase</keyword>
<protein>
    <recommendedName>
        <fullName evidence="6">Molybdopterin molybdenumtransferase</fullName>
        <ecNumber evidence="6">2.10.1.1</ecNumber>
    </recommendedName>
</protein>
<evidence type="ECO:0000256" key="2">
    <source>
        <dbReference type="ARBA" id="ARBA00005046"/>
    </source>
</evidence>
<comment type="cofactor">
    <cofactor evidence="6">
        <name>Mg(2+)</name>
        <dbReference type="ChEBI" id="CHEBI:18420"/>
    </cofactor>
</comment>
<dbReference type="Gene3D" id="2.170.190.11">
    <property type="entry name" value="Molybdopterin biosynthesis moea protein, domain 3"/>
    <property type="match status" value="1"/>
</dbReference>
<keyword evidence="4 6" id="KW-0501">Molybdenum cofactor biosynthesis</keyword>
<dbReference type="GO" id="GO:0005829">
    <property type="term" value="C:cytosol"/>
    <property type="evidence" value="ECO:0007669"/>
    <property type="project" value="TreeGrafter"/>
</dbReference>
<evidence type="ECO:0000259" key="7">
    <source>
        <dbReference type="SMART" id="SM00852"/>
    </source>
</evidence>
<dbReference type="Gene3D" id="2.40.340.10">
    <property type="entry name" value="MoeA, C-terminal, domain IV"/>
    <property type="match status" value="1"/>
</dbReference>
<dbReference type="SUPFAM" id="SSF53218">
    <property type="entry name" value="Molybdenum cofactor biosynthesis proteins"/>
    <property type="match status" value="1"/>
</dbReference>
<reference evidence="8 9" key="1">
    <citation type="submission" date="2019-12" db="EMBL/GenBank/DDBJ databases">
        <title>Strain KN286 was isolated from seawater, which was collected from Caroline Seamount in the tropical western Pacific.</title>
        <authorList>
            <person name="Wang Q."/>
        </authorList>
    </citation>
    <scope>NUCLEOTIDE SEQUENCE [LARGE SCALE GENOMIC DNA]</scope>
    <source>
        <strain evidence="8 9">KN286</strain>
    </source>
</reference>
<organism evidence="8 9">
    <name type="scientific">Oceanomicrobium pacificus</name>
    <dbReference type="NCBI Taxonomy" id="2692916"/>
    <lineage>
        <taxon>Bacteria</taxon>
        <taxon>Pseudomonadati</taxon>
        <taxon>Pseudomonadota</taxon>
        <taxon>Alphaproteobacteria</taxon>
        <taxon>Rhodobacterales</taxon>
        <taxon>Paracoccaceae</taxon>
        <taxon>Oceanomicrobium</taxon>
    </lineage>
</organism>
<accession>A0A6B0TSR7</accession>
<evidence type="ECO:0000256" key="3">
    <source>
        <dbReference type="ARBA" id="ARBA00010763"/>
    </source>
</evidence>
<proteinExistence type="inferred from homology"/>
<dbReference type="RefSeq" id="WP_160854635.1">
    <property type="nucleotide sequence ID" value="NZ_WUWG01000003.1"/>
</dbReference>
<dbReference type="NCBIfam" id="NF045515">
    <property type="entry name" value="Glp_gephyrin"/>
    <property type="match status" value="1"/>
</dbReference>
<evidence type="ECO:0000256" key="4">
    <source>
        <dbReference type="ARBA" id="ARBA00023150"/>
    </source>
</evidence>
<dbReference type="Pfam" id="PF03454">
    <property type="entry name" value="MoeA_C"/>
    <property type="match status" value="1"/>
</dbReference>
<dbReference type="Pfam" id="PF00994">
    <property type="entry name" value="MoCF_biosynth"/>
    <property type="match status" value="1"/>
</dbReference>
<comment type="similarity">
    <text evidence="3 6">Belongs to the MoeA family.</text>
</comment>
<dbReference type="SUPFAM" id="SSF63882">
    <property type="entry name" value="MoeA N-terminal region -like"/>
    <property type="match status" value="1"/>
</dbReference>
<dbReference type="GO" id="GO:0006777">
    <property type="term" value="P:Mo-molybdopterin cofactor biosynthetic process"/>
    <property type="evidence" value="ECO:0007669"/>
    <property type="project" value="UniProtKB-UniRule"/>
</dbReference>
<evidence type="ECO:0000256" key="5">
    <source>
        <dbReference type="ARBA" id="ARBA00047317"/>
    </source>
</evidence>